<dbReference type="InterPro" id="IPR001976">
    <property type="entry name" value="Ribosomal_eS24"/>
</dbReference>
<feature type="non-terminal residue" evidence="3">
    <location>
        <position position="173"/>
    </location>
</feature>
<comment type="caution">
    <text evidence="3">The sequence shown here is derived from an EMBL/GenBank/DDBJ whole genome shotgun (WGS) entry which is preliminary data.</text>
</comment>
<dbReference type="GO" id="GO:0006412">
    <property type="term" value="P:translation"/>
    <property type="evidence" value="ECO:0007669"/>
    <property type="project" value="InterPro"/>
</dbReference>
<dbReference type="Gene3D" id="3.30.70.3370">
    <property type="match status" value="1"/>
</dbReference>
<protein>
    <recommendedName>
        <fullName evidence="5">40S ribosomal protein S24</fullName>
    </recommendedName>
</protein>
<reference evidence="3 4" key="1">
    <citation type="journal article" date="2021" name="Nat. Plants">
        <title>The Taxus genome provides insights into paclitaxel biosynthesis.</title>
        <authorList>
            <person name="Xiong X."/>
            <person name="Gou J."/>
            <person name="Liao Q."/>
            <person name="Li Y."/>
            <person name="Zhou Q."/>
            <person name="Bi G."/>
            <person name="Li C."/>
            <person name="Du R."/>
            <person name="Wang X."/>
            <person name="Sun T."/>
            <person name="Guo L."/>
            <person name="Liang H."/>
            <person name="Lu P."/>
            <person name="Wu Y."/>
            <person name="Zhang Z."/>
            <person name="Ro D.K."/>
            <person name="Shang Y."/>
            <person name="Huang S."/>
            <person name="Yan J."/>
        </authorList>
    </citation>
    <scope>NUCLEOTIDE SEQUENCE [LARGE SCALE GENOMIC DNA]</scope>
    <source>
        <strain evidence="3">Ta-2019</strain>
    </source>
</reference>
<organism evidence="3 4">
    <name type="scientific">Taxus chinensis</name>
    <name type="common">Chinese yew</name>
    <name type="synonym">Taxus wallichiana var. chinensis</name>
    <dbReference type="NCBI Taxonomy" id="29808"/>
    <lineage>
        <taxon>Eukaryota</taxon>
        <taxon>Viridiplantae</taxon>
        <taxon>Streptophyta</taxon>
        <taxon>Embryophyta</taxon>
        <taxon>Tracheophyta</taxon>
        <taxon>Spermatophyta</taxon>
        <taxon>Pinopsida</taxon>
        <taxon>Pinidae</taxon>
        <taxon>Conifers II</taxon>
        <taxon>Cupressales</taxon>
        <taxon>Taxaceae</taxon>
        <taxon>Taxus</taxon>
    </lineage>
</organism>
<dbReference type="Proteomes" id="UP000824469">
    <property type="component" value="Unassembled WGS sequence"/>
</dbReference>
<dbReference type="GO" id="GO:0005840">
    <property type="term" value="C:ribosome"/>
    <property type="evidence" value="ECO:0007669"/>
    <property type="project" value="UniProtKB-KW"/>
</dbReference>
<evidence type="ECO:0000256" key="2">
    <source>
        <dbReference type="ARBA" id="ARBA00023274"/>
    </source>
</evidence>
<accession>A0AA38FGB5</accession>
<dbReference type="Pfam" id="PF01282">
    <property type="entry name" value="Ribosomal_S24e"/>
    <property type="match status" value="1"/>
</dbReference>
<evidence type="ECO:0000256" key="1">
    <source>
        <dbReference type="ARBA" id="ARBA00022980"/>
    </source>
</evidence>
<sequence>TLLFGDLFGVLKDLQRWHKKMKTRSQSNTIIPLETPTWTVCIRNIQYEEEFCRRQFVIHVLHHRRPNLSRDEIKEELYKKFKVRDMRIIFLSSFRTNKTHSKGFGLIYDTMEDAIRFEPRSKLMKNRIEVANPRAKKNCLNRAKKGGASTYMFIVVNLIVGKTVETSTNIALR</sequence>
<name>A0AA38FGB5_TAXCH</name>
<dbReference type="GO" id="GO:1990904">
    <property type="term" value="C:ribonucleoprotein complex"/>
    <property type="evidence" value="ECO:0007669"/>
    <property type="project" value="UniProtKB-KW"/>
</dbReference>
<evidence type="ECO:0000313" key="4">
    <source>
        <dbReference type="Proteomes" id="UP000824469"/>
    </source>
</evidence>
<dbReference type="InterPro" id="IPR012678">
    <property type="entry name" value="Ribosomal_uL23/eL15/eS24_sf"/>
</dbReference>
<dbReference type="GO" id="GO:0003735">
    <property type="term" value="F:structural constituent of ribosome"/>
    <property type="evidence" value="ECO:0007669"/>
    <property type="project" value="InterPro"/>
</dbReference>
<proteinExistence type="predicted"/>
<dbReference type="SUPFAM" id="SSF54189">
    <property type="entry name" value="Ribosomal proteins S24e, L23 and L15e"/>
    <property type="match status" value="1"/>
</dbReference>
<dbReference type="InterPro" id="IPR053709">
    <property type="entry name" value="eRP_eS24_sf"/>
</dbReference>
<feature type="non-terminal residue" evidence="3">
    <location>
        <position position="1"/>
    </location>
</feature>
<evidence type="ECO:0008006" key="5">
    <source>
        <dbReference type="Google" id="ProtNLM"/>
    </source>
</evidence>
<keyword evidence="2" id="KW-0687">Ribonucleoprotein</keyword>
<keyword evidence="4" id="KW-1185">Reference proteome</keyword>
<keyword evidence="1" id="KW-0689">Ribosomal protein</keyword>
<dbReference type="AlphaFoldDB" id="A0AA38FGB5"/>
<evidence type="ECO:0000313" key="3">
    <source>
        <dbReference type="EMBL" id="KAH9300191.1"/>
    </source>
</evidence>
<dbReference type="PANTHER" id="PTHR10496">
    <property type="entry name" value="40S RIBOSOMAL PROTEIN S24"/>
    <property type="match status" value="1"/>
</dbReference>
<dbReference type="EMBL" id="JAHRHJ020000009">
    <property type="protein sequence ID" value="KAH9300191.1"/>
    <property type="molecule type" value="Genomic_DNA"/>
</dbReference>
<gene>
    <name evidence="3" type="ORF">KI387_011774</name>
</gene>